<evidence type="ECO:0000313" key="3">
    <source>
        <dbReference type="Proteomes" id="UP000428328"/>
    </source>
</evidence>
<name>A0A6I6JPX0_9BACT</name>
<dbReference type="SUPFAM" id="SSF48452">
    <property type="entry name" value="TPR-like"/>
    <property type="match status" value="2"/>
</dbReference>
<reference evidence="2 3" key="1">
    <citation type="submission" date="2019-11" db="EMBL/GenBank/DDBJ databases">
        <authorList>
            <person name="Zheng R.K."/>
            <person name="Sun C.M."/>
        </authorList>
    </citation>
    <scope>NUCLEOTIDE SEQUENCE [LARGE SCALE GENOMIC DNA]</scope>
    <source>
        <strain evidence="2 3">SRB007</strain>
    </source>
</reference>
<gene>
    <name evidence="2" type="ORF">GM415_14055</name>
</gene>
<proteinExistence type="predicted"/>
<dbReference type="EMBL" id="CP046400">
    <property type="protein sequence ID" value="QGY42063.1"/>
    <property type="molecule type" value="Genomic_DNA"/>
</dbReference>
<organism evidence="2 3">
    <name type="scientific">Pseudodesulfovibrio cashew</name>
    <dbReference type="NCBI Taxonomy" id="2678688"/>
    <lineage>
        <taxon>Bacteria</taxon>
        <taxon>Pseudomonadati</taxon>
        <taxon>Thermodesulfobacteriota</taxon>
        <taxon>Desulfovibrionia</taxon>
        <taxon>Desulfovibrionales</taxon>
        <taxon>Desulfovibrionaceae</taxon>
    </lineage>
</organism>
<feature type="signal peptide" evidence="1">
    <location>
        <begin position="1"/>
        <end position="24"/>
    </location>
</feature>
<evidence type="ECO:0000313" key="2">
    <source>
        <dbReference type="EMBL" id="QGY42063.1"/>
    </source>
</evidence>
<accession>A0A6I6JPX0</accession>
<protein>
    <submittedName>
        <fullName evidence="2">Tetratricopeptide repeat protein</fullName>
    </submittedName>
</protein>
<keyword evidence="3" id="KW-1185">Reference proteome</keyword>
<feature type="chain" id="PRO_5026192171" evidence="1">
    <location>
        <begin position="25"/>
        <end position="698"/>
    </location>
</feature>
<evidence type="ECO:0000256" key="1">
    <source>
        <dbReference type="SAM" id="SignalP"/>
    </source>
</evidence>
<sequence length="698" mass="78133">MIKTYRFPMLTLVVLLSLCSVSIAASQPASFEQWLKQYGAWDKLEKEYAAEQDKDTPEVILKRAEVYLNLNSPQKALELIEMTPAFADNATESQRLWYGGQAHRALGDLSKSVLWFSQAAEHISDSKDMQRRFESEPELETIWKDVWLKLYWAFGANHTMSRGAQKDALERINRIGLTVWGGQYWEKAGLTLGAGKTNAPTAKANTDEKGLPLQPFVSQQDREAIVKALALVSLEKFEQAHALAASISRPAVKFFWVSVIDFLATGQGPASLAPLAESNHLKALAFWQGNVLAPYSASRAGWLLGNPDSAPWTKFRNNILNMSVSDANKAIDNELGSMLISEQTAELLNNFKLALSLSNGDFIGSSTTWNKINKKHLPLALQLAGALLFKEDLNAILPDTASKAFAIYPVFTSLCGAAGEDRTSGDQADFWISAPKNSLKQLATLTYPMDKLLLLAHWQNAFSASPNRNLAKRAAYLFDDTSFGTSALLYLADQEVRAKRLQLGAFYLNKVKSDSLPIDQKTEWLDIKTRLELDSGRPAAALKTYGEMGALDTDIPVMTRLRMALLYQQNRNYEAAREQLLAMWKSRTGMTTALQAETLFWLGEGEQAMRNPDRALDYYLQLAWQYPQENIWALTAMYRASLIYEKRGKYETAKRLLGTVVKRADRKEQREAAQARIAAIDKKMGKETSKESTLVYPF</sequence>
<dbReference type="InterPro" id="IPR019734">
    <property type="entry name" value="TPR_rpt"/>
</dbReference>
<dbReference type="Pfam" id="PF13174">
    <property type="entry name" value="TPR_6"/>
    <property type="match status" value="2"/>
</dbReference>
<keyword evidence="1" id="KW-0732">Signal</keyword>
<dbReference type="Proteomes" id="UP000428328">
    <property type="component" value="Chromosome"/>
</dbReference>
<dbReference type="Gene3D" id="1.25.40.10">
    <property type="entry name" value="Tetratricopeptide repeat domain"/>
    <property type="match status" value="2"/>
</dbReference>
<dbReference type="InterPro" id="IPR011990">
    <property type="entry name" value="TPR-like_helical_dom_sf"/>
</dbReference>
<dbReference type="AlphaFoldDB" id="A0A6I6JPX0"/>
<dbReference type="KEGG" id="psel:GM415_14055"/>